<gene>
    <name evidence="3" type="ORF">NEOLI_003659</name>
</gene>
<feature type="transmembrane region" description="Helical" evidence="2">
    <location>
        <begin position="182"/>
        <end position="203"/>
    </location>
</feature>
<evidence type="ECO:0000313" key="4">
    <source>
        <dbReference type="Proteomes" id="UP000186594"/>
    </source>
</evidence>
<keyword evidence="2" id="KW-0472">Membrane</keyword>
<evidence type="ECO:0000256" key="2">
    <source>
        <dbReference type="SAM" id="Phobius"/>
    </source>
</evidence>
<reference evidence="3 4" key="1">
    <citation type="submission" date="2016-04" db="EMBL/GenBank/DDBJ databases">
        <title>Evolutionary innovation and constraint leading to complex multicellularity in the Ascomycota.</title>
        <authorList>
            <person name="Cisse O."/>
            <person name="Nguyen A."/>
            <person name="Hewitt D.A."/>
            <person name="Jedd G."/>
            <person name="Stajich J.E."/>
        </authorList>
    </citation>
    <scope>NUCLEOTIDE SEQUENCE [LARGE SCALE GENOMIC DNA]</scope>
    <source>
        <strain evidence="3 4">DAH-3</strain>
    </source>
</reference>
<organism evidence="3 4">
    <name type="scientific">Neolecta irregularis (strain DAH-3)</name>
    <dbReference type="NCBI Taxonomy" id="1198029"/>
    <lineage>
        <taxon>Eukaryota</taxon>
        <taxon>Fungi</taxon>
        <taxon>Dikarya</taxon>
        <taxon>Ascomycota</taxon>
        <taxon>Taphrinomycotina</taxon>
        <taxon>Neolectales</taxon>
        <taxon>Neolectaceae</taxon>
        <taxon>Neolecta</taxon>
    </lineage>
</organism>
<feature type="transmembrane region" description="Helical" evidence="2">
    <location>
        <begin position="215"/>
        <end position="237"/>
    </location>
</feature>
<feature type="region of interest" description="Disordered" evidence="1">
    <location>
        <begin position="53"/>
        <end position="82"/>
    </location>
</feature>
<keyword evidence="2" id="KW-1133">Transmembrane helix</keyword>
<dbReference type="AlphaFoldDB" id="A0A1U7LS68"/>
<feature type="compositionally biased region" description="Low complexity" evidence="1">
    <location>
        <begin position="64"/>
        <end position="82"/>
    </location>
</feature>
<feature type="transmembrane region" description="Helical" evidence="2">
    <location>
        <begin position="145"/>
        <end position="162"/>
    </location>
</feature>
<dbReference type="EMBL" id="LXFE01000390">
    <property type="protein sequence ID" value="OLL25507.1"/>
    <property type="molecule type" value="Genomic_DNA"/>
</dbReference>
<protein>
    <submittedName>
        <fullName evidence="3">Uncharacterized protein</fullName>
    </submittedName>
</protein>
<evidence type="ECO:0000313" key="3">
    <source>
        <dbReference type="EMBL" id="OLL25507.1"/>
    </source>
</evidence>
<keyword evidence="2" id="KW-0812">Transmembrane</keyword>
<keyword evidence="4" id="KW-1185">Reference proteome</keyword>
<accession>A0A1U7LS68</accession>
<evidence type="ECO:0000256" key="1">
    <source>
        <dbReference type="SAM" id="MobiDB-lite"/>
    </source>
</evidence>
<comment type="caution">
    <text evidence="3">The sequence shown here is derived from an EMBL/GenBank/DDBJ whole genome shotgun (WGS) entry which is preliminary data.</text>
</comment>
<dbReference type="Proteomes" id="UP000186594">
    <property type="component" value="Unassembled WGS sequence"/>
</dbReference>
<proteinExistence type="predicted"/>
<name>A0A1U7LS68_NEOID</name>
<sequence>MCKLRLRQYFKTTHRKTTKIAMAFPVSQPVPSYSANYPEQSFSDPFLQKVTNQKLEQKSRHSNSQSLDDSPPSTPSQSRPPSRIASYLSIASMAVAQNSSALANIFKSADLSPSSPHNNINLFPEMKEVRRVSDTNIKATETNSYSLILGSGVLFLLGFSIARTVGTLQKASEFLPPSSHLVYQSPLACGAGALLLGILLPIIDQSTNTNIQRDVNGAPWSIIIRVIGGLVAFTWAANVKASVDIKLASRSGTRSNESRAMVHI</sequence>